<gene>
    <name evidence="1" type="ORF">A4X09_0g1500</name>
</gene>
<sequence length="127" mass="14601">MDHYFLVRLLLSQDPREFDFNRVPAMLRKQAEGCTDPDDKRRAPHYCDEFQGPGGAAKLILEASRYVNFTVRLVPHKASPTGNGRRKTRYFQMFLITPLFPYFSVAQPGCIWTPQNDMTVAPTPHVE</sequence>
<evidence type="ECO:0000313" key="2">
    <source>
        <dbReference type="Proteomes" id="UP000078113"/>
    </source>
</evidence>
<proteinExistence type="predicted"/>
<comment type="caution">
    <text evidence="1">The sequence shown here is derived from an EMBL/GenBank/DDBJ whole genome shotgun (WGS) entry which is preliminary data.</text>
</comment>
<reference evidence="1" key="2">
    <citation type="journal article" date="2019" name="IMA Fungus">
        <title>Genome sequencing and comparison of five Tilletia species to identify candidate genes for the detection of regulated species infecting wheat.</title>
        <authorList>
            <person name="Nguyen H.D.T."/>
            <person name="Sultana T."/>
            <person name="Kesanakurti P."/>
            <person name="Hambleton S."/>
        </authorList>
    </citation>
    <scope>NUCLEOTIDE SEQUENCE</scope>
    <source>
        <strain evidence="1">DAOMC 236422</strain>
    </source>
</reference>
<keyword evidence="2" id="KW-1185">Reference proteome</keyword>
<reference evidence="1" key="1">
    <citation type="submission" date="2016-04" db="EMBL/GenBank/DDBJ databases">
        <authorList>
            <person name="Nguyen H.D."/>
            <person name="Samba Siva P."/>
            <person name="Cullis J."/>
            <person name="Levesque C.A."/>
            <person name="Hambleton S."/>
        </authorList>
    </citation>
    <scope>NUCLEOTIDE SEQUENCE</scope>
    <source>
        <strain evidence="1">DAOMC 236422</strain>
    </source>
</reference>
<dbReference type="Proteomes" id="UP000078113">
    <property type="component" value="Unassembled WGS sequence"/>
</dbReference>
<organism evidence="1 2">
    <name type="scientific">Tilletia walkeri</name>
    <dbReference type="NCBI Taxonomy" id="117179"/>
    <lineage>
        <taxon>Eukaryota</taxon>
        <taxon>Fungi</taxon>
        <taxon>Dikarya</taxon>
        <taxon>Basidiomycota</taxon>
        <taxon>Ustilaginomycotina</taxon>
        <taxon>Exobasidiomycetes</taxon>
        <taxon>Tilletiales</taxon>
        <taxon>Tilletiaceae</taxon>
        <taxon>Tilletia</taxon>
    </lineage>
</organism>
<protein>
    <submittedName>
        <fullName evidence="1">Uncharacterized protein</fullName>
    </submittedName>
</protein>
<evidence type="ECO:0000313" key="1">
    <source>
        <dbReference type="EMBL" id="KAE8270858.1"/>
    </source>
</evidence>
<name>A0A8X7T804_9BASI</name>
<dbReference type="EMBL" id="LWDG02000035">
    <property type="protein sequence ID" value="KAE8270858.1"/>
    <property type="molecule type" value="Genomic_DNA"/>
</dbReference>
<dbReference type="AlphaFoldDB" id="A0A8X7T804"/>
<accession>A0A8X7T804</accession>